<protein>
    <submittedName>
        <fullName evidence="1">Uncharacterized protein</fullName>
    </submittedName>
</protein>
<dbReference type="EMBL" id="MCIF01000002">
    <property type="protein sequence ID" value="RAQ94073.1"/>
    <property type="molecule type" value="Genomic_DNA"/>
</dbReference>
<accession>A0A328VEV8</accession>
<gene>
    <name evidence="1" type="ORF">A4R35_00915</name>
</gene>
<sequence>MLLLRSGLEPFSAEHEPLAGLQLVLRWLLEQVVKRTGPGQCCLAGPDQLPEDRAGRVVLPMPEVGEPLPGVVFMLEARPSPAAL</sequence>
<organism evidence="1 2">
    <name type="scientific">Thermogemmatispora tikiterensis</name>
    <dbReference type="NCBI Taxonomy" id="1825093"/>
    <lineage>
        <taxon>Bacteria</taxon>
        <taxon>Bacillati</taxon>
        <taxon>Chloroflexota</taxon>
        <taxon>Ktedonobacteria</taxon>
        <taxon>Thermogemmatisporales</taxon>
        <taxon>Thermogemmatisporaceae</taxon>
        <taxon>Thermogemmatispora</taxon>
    </lineage>
</organism>
<dbReference type="AlphaFoldDB" id="A0A328VEV8"/>
<comment type="caution">
    <text evidence="1">The sequence shown here is derived from an EMBL/GenBank/DDBJ whole genome shotgun (WGS) entry which is preliminary data.</text>
</comment>
<proteinExistence type="predicted"/>
<dbReference type="Proteomes" id="UP000248706">
    <property type="component" value="Unassembled WGS sequence"/>
</dbReference>
<keyword evidence="2" id="KW-1185">Reference proteome</keyword>
<evidence type="ECO:0000313" key="1">
    <source>
        <dbReference type="EMBL" id="RAQ94073.1"/>
    </source>
</evidence>
<reference evidence="1 2" key="1">
    <citation type="submission" date="2016-08" db="EMBL/GenBank/DDBJ databases">
        <title>Analysis of Carbohydrate Active Enzymes in Thermogemmatispora T81 Reveals Carbohydrate Degradation Ability.</title>
        <authorList>
            <person name="Tomazini A."/>
            <person name="Lal S."/>
            <person name="Stott M."/>
            <person name="Henrissat B."/>
            <person name="Polikarpov I."/>
            <person name="Sparling R."/>
            <person name="Levin D.B."/>
        </authorList>
    </citation>
    <scope>NUCLEOTIDE SEQUENCE [LARGE SCALE GENOMIC DNA]</scope>
    <source>
        <strain evidence="1 2">T81</strain>
    </source>
</reference>
<evidence type="ECO:0000313" key="2">
    <source>
        <dbReference type="Proteomes" id="UP000248706"/>
    </source>
</evidence>
<name>A0A328VEV8_9CHLR</name>